<evidence type="ECO:0000256" key="2">
    <source>
        <dbReference type="ARBA" id="ARBA00023012"/>
    </source>
</evidence>
<dbReference type="EMBL" id="JBBUTF010000002">
    <property type="protein sequence ID" value="MEK8024495.1"/>
    <property type="molecule type" value="Genomic_DNA"/>
</dbReference>
<evidence type="ECO:0000259" key="7">
    <source>
        <dbReference type="PROSITE" id="PS50110"/>
    </source>
</evidence>
<keyword evidence="9" id="KW-1185">Reference proteome</keyword>
<dbReference type="InterPro" id="IPR001789">
    <property type="entry name" value="Sig_transdc_resp-reg_receiver"/>
</dbReference>
<dbReference type="PROSITE" id="PS50110">
    <property type="entry name" value="RESPONSE_REGULATORY"/>
    <property type="match status" value="1"/>
</dbReference>
<organism evidence="8 9">
    <name type="scientific">Pseudaquabacterium rugosum</name>
    <dbReference type="NCBI Taxonomy" id="2984194"/>
    <lineage>
        <taxon>Bacteria</taxon>
        <taxon>Pseudomonadati</taxon>
        <taxon>Pseudomonadota</taxon>
        <taxon>Betaproteobacteria</taxon>
        <taxon>Burkholderiales</taxon>
        <taxon>Sphaerotilaceae</taxon>
        <taxon>Pseudaquabacterium</taxon>
    </lineage>
</organism>
<dbReference type="SMART" id="SM00448">
    <property type="entry name" value="REC"/>
    <property type="match status" value="1"/>
</dbReference>
<dbReference type="Pfam" id="PF00072">
    <property type="entry name" value="Response_reg"/>
    <property type="match status" value="1"/>
</dbReference>
<dbReference type="CDD" id="cd00156">
    <property type="entry name" value="REC"/>
    <property type="match status" value="1"/>
</dbReference>
<keyword evidence="2" id="KW-0902">Two-component regulatory system</keyword>
<evidence type="ECO:0000256" key="5">
    <source>
        <dbReference type="ARBA" id="ARBA00023163"/>
    </source>
</evidence>
<dbReference type="InterPro" id="IPR039420">
    <property type="entry name" value="WalR-like"/>
</dbReference>
<evidence type="ECO:0000313" key="8">
    <source>
        <dbReference type="EMBL" id="MEK8024495.1"/>
    </source>
</evidence>
<dbReference type="Gene3D" id="3.40.50.2300">
    <property type="match status" value="1"/>
</dbReference>
<dbReference type="InterPro" id="IPR011006">
    <property type="entry name" value="CheY-like_superfamily"/>
</dbReference>
<evidence type="ECO:0000256" key="4">
    <source>
        <dbReference type="ARBA" id="ARBA00023125"/>
    </source>
</evidence>
<evidence type="ECO:0000313" key="9">
    <source>
        <dbReference type="Proteomes" id="UP001368500"/>
    </source>
</evidence>
<reference evidence="8 9" key="1">
    <citation type="submission" date="2024-04" db="EMBL/GenBank/DDBJ databases">
        <title>Novel species of the genus Ideonella isolated from streams.</title>
        <authorList>
            <person name="Lu H."/>
        </authorList>
    </citation>
    <scope>NUCLEOTIDE SEQUENCE [LARGE SCALE GENOMIC DNA]</scope>
    <source>
        <strain evidence="8 9">BYS139W</strain>
    </source>
</reference>
<keyword evidence="4" id="KW-0238">DNA-binding</keyword>
<evidence type="ECO:0000256" key="6">
    <source>
        <dbReference type="PROSITE-ProRule" id="PRU00169"/>
    </source>
</evidence>
<keyword evidence="1 6" id="KW-0597">Phosphoprotein</keyword>
<sequence length="148" mass="16665">MSAQPDTDDRPALRGRLLYIEDDALVVPVVRQLLDAHPDVEFLHAATGLEGVRLAREWRPDFVLLDMHLPDIGGLDVVRQLNEDIAARGLRVTILTGDRLSMDIIKAMSLGAFEYWVKPLQPRIFEDGLRRALTGRLPAPDRTLALHR</sequence>
<name>A0ABU9B5Y0_9BURK</name>
<feature type="domain" description="Response regulatory" evidence="7">
    <location>
        <begin position="16"/>
        <end position="133"/>
    </location>
</feature>
<dbReference type="PANTHER" id="PTHR48111:SF1">
    <property type="entry name" value="TWO-COMPONENT RESPONSE REGULATOR ORR33"/>
    <property type="match status" value="1"/>
</dbReference>
<accession>A0ABU9B5Y0</accession>
<dbReference type="RefSeq" id="WP_341372281.1">
    <property type="nucleotide sequence ID" value="NZ_JBBUTF010000002.1"/>
</dbReference>
<keyword evidence="5" id="KW-0804">Transcription</keyword>
<gene>
    <name evidence="8" type="ORF">AACH11_00760</name>
</gene>
<evidence type="ECO:0000256" key="1">
    <source>
        <dbReference type="ARBA" id="ARBA00022553"/>
    </source>
</evidence>
<feature type="modified residue" description="4-aspartylphosphate" evidence="6">
    <location>
        <position position="66"/>
    </location>
</feature>
<keyword evidence="3" id="KW-0805">Transcription regulation</keyword>
<dbReference type="PANTHER" id="PTHR48111">
    <property type="entry name" value="REGULATOR OF RPOS"/>
    <property type="match status" value="1"/>
</dbReference>
<evidence type="ECO:0000256" key="3">
    <source>
        <dbReference type="ARBA" id="ARBA00023015"/>
    </source>
</evidence>
<dbReference type="SUPFAM" id="SSF52172">
    <property type="entry name" value="CheY-like"/>
    <property type="match status" value="1"/>
</dbReference>
<dbReference type="Proteomes" id="UP001368500">
    <property type="component" value="Unassembled WGS sequence"/>
</dbReference>
<protein>
    <submittedName>
        <fullName evidence="8">Response regulator</fullName>
    </submittedName>
</protein>
<proteinExistence type="predicted"/>
<comment type="caution">
    <text evidence="8">The sequence shown here is derived from an EMBL/GenBank/DDBJ whole genome shotgun (WGS) entry which is preliminary data.</text>
</comment>